<accession>A0A444U4S8</accession>
<dbReference type="PROSITE" id="PS50240">
    <property type="entry name" value="TRYPSIN_DOM"/>
    <property type="match status" value="1"/>
</dbReference>
<dbReference type="Pfam" id="PF00089">
    <property type="entry name" value="Trypsin"/>
    <property type="match status" value="1"/>
</dbReference>
<protein>
    <recommendedName>
        <fullName evidence="2">KxDL motif-containing protein 1</fullName>
    </recommendedName>
</protein>
<dbReference type="Pfam" id="PF00431">
    <property type="entry name" value="CUB"/>
    <property type="match status" value="2"/>
</dbReference>
<feature type="region of interest" description="Disordered" evidence="5">
    <location>
        <begin position="636"/>
        <end position="716"/>
    </location>
</feature>
<keyword evidence="3 4" id="KW-1015">Disulfide bond</keyword>
<comment type="caution">
    <text evidence="4">Lacks conserved residue(s) required for the propagation of feature annotation.</text>
</comment>
<comment type="similarity">
    <text evidence="1">Belongs to the KXD1 family.</text>
</comment>
<dbReference type="SUPFAM" id="SSF49854">
    <property type="entry name" value="Spermadhesin, CUB domain"/>
    <property type="match status" value="3"/>
</dbReference>
<proteinExistence type="inferred from homology"/>
<evidence type="ECO:0000259" key="7">
    <source>
        <dbReference type="PROSITE" id="PS50240"/>
    </source>
</evidence>
<dbReference type="PROSITE" id="PS00134">
    <property type="entry name" value="TRYPSIN_HIS"/>
    <property type="match status" value="1"/>
</dbReference>
<dbReference type="InterPro" id="IPR039843">
    <property type="entry name" value="KXD1-like"/>
</dbReference>
<dbReference type="EMBL" id="SCEB01215313">
    <property type="protein sequence ID" value="RXM30168.1"/>
    <property type="molecule type" value="Genomic_DNA"/>
</dbReference>
<dbReference type="FunFam" id="2.60.120.290:FF:000013">
    <property type="entry name" value="Membrane frizzled-related protein"/>
    <property type="match status" value="1"/>
</dbReference>
<organism evidence="8 9">
    <name type="scientific">Acipenser ruthenus</name>
    <name type="common">Sterlet sturgeon</name>
    <dbReference type="NCBI Taxonomy" id="7906"/>
    <lineage>
        <taxon>Eukaryota</taxon>
        <taxon>Metazoa</taxon>
        <taxon>Chordata</taxon>
        <taxon>Craniata</taxon>
        <taxon>Vertebrata</taxon>
        <taxon>Euteleostomi</taxon>
        <taxon>Actinopterygii</taxon>
        <taxon>Chondrostei</taxon>
        <taxon>Acipenseriformes</taxon>
        <taxon>Acipenseridae</taxon>
        <taxon>Acipenser</taxon>
    </lineage>
</organism>
<evidence type="ECO:0000256" key="3">
    <source>
        <dbReference type="ARBA" id="ARBA00023157"/>
    </source>
</evidence>
<dbReference type="Pfam" id="PF10241">
    <property type="entry name" value="KxDL"/>
    <property type="match status" value="1"/>
</dbReference>
<dbReference type="GO" id="GO:0004252">
    <property type="term" value="F:serine-type endopeptidase activity"/>
    <property type="evidence" value="ECO:0007669"/>
    <property type="project" value="InterPro"/>
</dbReference>
<sequence length="716" mass="79508">MEVSGFPGIGSFRIVGGRNSVEGGNPWQVSIKRKTYHFCGGSIINDEWVISAAHCFASYKKSQINDLVMTVGEYKLHFPDSEEQRFGVVDYFINPKFNVQNPVNFDVALVRLKGKIKFEECSSNGITSSGVQGSIKYPQTIGRNYSENSLCVWDIVVPAGQNILIRITQIDIEEDVTCGHDYLAVYSNKGILVGCGSTAVLVEQSKIDTANYPLPYPANADCHWLIKAPVNTIIKLQFLDFEVEQSKECMYDSVLVFNDRNQRELIAKLCGLLVPGPVWSKGNTMSIHFKSDQENNFRGFKAEVLFLPAGMIATRLQQQYIPIQSTNVCKDSYKHPGGITDRMLCAGFPTAGGASCYVGAPDCPSDKVIASMQGSFTSPGYPLGYAGYLNCSWVLNLGPSSTVQISIYNLSITESNKCEKAFLRISEDIRSQSILLGQYCGTFSQPSVVKSSAGSVVRFQFTTDEPDVEKGFALNYTVNKNIAVYAACDLKEMVSEVVFKQNCGDVLLMGPSGSEIRSPGYPNNYPNNASTKKSIMDPTASGMFCGRMLSMVNSEDVNAIIQAQRHMLDRFEKTNEMLLNFNGLSNVRLQQMNDRFQHHTRTLVEMKKDLDSIFRRIRTLKGKISKQYPDAFNNVHESPILEDDDDDFDPIPPSTATTTATSEQSTESCDTSPDILSLSMSRCSEDFSQELPETPTSNGQRKPYDENEEEHDPEKE</sequence>
<dbReference type="InterPro" id="IPR000859">
    <property type="entry name" value="CUB_dom"/>
</dbReference>
<dbReference type="CDD" id="cd00041">
    <property type="entry name" value="CUB"/>
    <property type="match status" value="2"/>
</dbReference>
<feature type="domain" description="CUB" evidence="6">
    <location>
        <begin position="195"/>
        <end position="307"/>
    </location>
</feature>
<dbReference type="Gene3D" id="2.40.10.10">
    <property type="entry name" value="Trypsin-like serine proteases"/>
    <property type="match status" value="2"/>
</dbReference>
<feature type="domain" description="CUB" evidence="6">
    <location>
        <begin position="363"/>
        <end position="479"/>
    </location>
</feature>
<reference evidence="8 9" key="1">
    <citation type="submission" date="2019-01" db="EMBL/GenBank/DDBJ databases">
        <title>Draft Genome and Complete Hox-Cluster Characterization of the Sterlet Sturgeon (Acipenser ruthenus).</title>
        <authorList>
            <person name="Wei Q."/>
        </authorList>
    </citation>
    <scope>NUCLEOTIDE SEQUENCE [LARGE SCALE GENOMIC DNA]</scope>
    <source>
        <strain evidence="8">WHYD16114868_AA</strain>
        <tissue evidence="8">Blood</tissue>
    </source>
</reference>
<dbReference type="GO" id="GO:0032418">
    <property type="term" value="P:lysosome localization"/>
    <property type="evidence" value="ECO:0007669"/>
    <property type="project" value="TreeGrafter"/>
</dbReference>
<feature type="compositionally biased region" description="Acidic residues" evidence="5">
    <location>
        <begin position="706"/>
        <end position="716"/>
    </location>
</feature>
<dbReference type="GO" id="GO:0006508">
    <property type="term" value="P:proteolysis"/>
    <property type="evidence" value="ECO:0007669"/>
    <property type="project" value="InterPro"/>
</dbReference>
<evidence type="ECO:0000313" key="9">
    <source>
        <dbReference type="Proteomes" id="UP000289886"/>
    </source>
</evidence>
<dbReference type="InterPro" id="IPR018114">
    <property type="entry name" value="TRYPSIN_HIS"/>
</dbReference>
<dbReference type="PRINTS" id="PR00722">
    <property type="entry name" value="CHYMOTRYPSIN"/>
</dbReference>
<dbReference type="FunFam" id="2.40.10.10:FF:000068">
    <property type="entry name" value="transmembrane protease serine 2"/>
    <property type="match status" value="1"/>
</dbReference>
<dbReference type="InterPro" id="IPR001254">
    <property type="entry name" value="Trypsin_dom"/>
</dbReference>
<dbReference type="InterPro" id="IPR009003">
    <property type="entry name" value="Peptidase_S1_PA"/>
</dbReference>
<dbReference type="SMART" id="SM00042">
    <property type="entry name" value="CUB"/>
    <property type="match status" value="2"/>
</dbReference>
<name>A0A444U4S8_ACIRT</name>
<evidence type="ECO:0000256" key="5">
    <source>
        <dbReference type="SAM" id="MobiDB-lite"/>
    </source>
</evidence>
<evidence type="ECO:0000256" key="1">
    <source>
        <dbReference type="ARBA" id="ARBA00005913"/>
    </source>
</evidence>
<dbReference type="SMART" id="SM00020">
    <property type="entry name" value="Tryp_SPc"/>
    <property type="match status" value="1"/>
</dbReference>
<dbReference type="InterPro" id="IPR043504">
    <property type="entry name" value="Peptidase_S1_PA_chymotrypsin"/>
</dbReference>
<feature type="domain" description="Peptidase S1" evidence="7">
    <location>
        <begin position="14"/>
        <end position="499"/>
    </location>
</feature>
<comment type="caution">
    <text evidence="8">The sequence shown here is derived from an EMBL/GenBank/DDBJ whole genome shotgun (WGS) entry which is preliminary data.</text>
</comment>
<dbReference type="Gene3D" id="2.60.120.290">
    <property type="entry name" value="Spermadhesin, CUB domain"/>
    <property type="match status" value="3"/>
</dbReference>
<evidence type="ECO:0000313" key="8">
    <source>
        <dbReference type="EMBL" id="RXM30168.1"/>
    </source>
</evidence>
<dbReference type="Proteomes" id="UP000289886">
    <property type="component" value="Unassembled WGS sequence"/>
</dbReference>
<evidence type="ECO:0000256" key="2">
    <source>
        <dbReference type="ARBA" id="ARBA00014719"/>
    </source>
</evidence>
<dbReference type="InterPro" id="IPR001314">
    <property type="entry name" value="Peptidase_S1A"/>
</dbReference>
<feature type="compositionally biased region" description="Acidic residues" evidence="5">
    <location>
        <begin position="640"/>
        <end position="649"/>
    </location>
</feature>
<dbReference type="InterPro" id="IPR019371">
    <property type="entry name" value="KxDL_dom"/>
</dbReference>
<evidence type="ECO:0000259" key="6">
    <source>
        <dbReference type="PROSITE" id="PS01180"/>
    </source>
</evidence>
<dbReference type="SUPFAM" id="SSF50494">
    <property type="entry name" value="Trypsin-like serine proteases"/>
    <property type="match status" value="2"/>
</dbReference>
<feature type="disulfide bond" evidence="4">
    <location>
        <begin position="195"/>
        <end position="222"/>
    </location>
</feature>
<dbReference type="PANTHER" id="PTHR13511">
    <property type="entry name" value="KXDL MOTIF-CONTAINING PROTEIN 1"/>
    <property type="match status" value="1"/>
</dbReference>
<dbReference type="GO" id="GO:0099078">
    <property type="term" value="C:BORC complex"/>
    <property type="evidence" value="ECO:0007669"/>
    <property type="project" value="TreeGrafter"/>
</dbReference>
<feature type="compositionally biased region" description="Low complexity" evidence="5">
    <location>
        <begin position="654"/>
        <end position="668"/>
    </location>
</feature>
<gene>
    <name evidence="8" type="ORF">EOD39_2013</name>
</gene>
<evidence type="ECO:0000256" key="4">
    <source>
        <dbReference type="PROSITE-ProRule" id="PRU00059"/>
    </source>
</evidence>
<dbReference type="PANTHER" id="PTHR13511:SF0">
    <property type="entry name" value="KXDL MOTIF-CONTAINING PROTEIN 1"/>
    <property type="match status" value="1"/>
</dbReference>
<dbReference type="AlphaFoldDB" id="A0A444U4S8"/>
<dbReference type="InterPro" id="IPR035914">
    <property type="entry name" value="Sperma_CUB_dom_sf"/>
</dbReference>
<feature type="domain" description="CUB" evidence="6">
    <location>
        <begin position="121"/>
        <end position="194"/>
    </location>
</feature>
<dbReference type="PROSITE" id="PS01180">
    <property type="entry name" value="CUB"/>
    <property type="match status" value="3"/>
</dbReference>
<keyword evidence="9" id="KW-1185">Reference proteome</keyword>